<dbReference type="OrthoDB" id="10006023at2759"/>
<dbReference type="Pfam" id="PF13432">
    <property type="entry name" value="TPR_16"/>
    <property type="match status" value="2"/>
</dbReference>
<dbReference type="GO" id="GO:0016560">
    <property type="term" value="P:protein import into peroxisome matrix, docking"/>
    <property type="evidence" value="ECO:0007669"/>
    <property type="project" value="TreeGrafter"/>
</dbReference>
<evidence type="ECO:0008006" key="12">
    <source>
        <dbReference type="Google" id="ProtNLM"/>
    </source>
</evidence>
<evidence type="ECO:0000256" key="7">
    <source>
        <dbReference type="ARBA" id="ARBA00023140"/>
    </source>
</evidence>
<dbReference type="InterPro" id="IPR019734">
    <property type="entry name" value="TPR_rpt"/>
</dbReference>
<dbReference type="SUPFAM" id="SSF48452">
    <property type="entry name" value="TPR-like"/>
    <property type="match status" value="1"/>
</dbReference>
<protein>
    <recommendedName>
        <fullName evidence="12">Peroxin-5</fullName>
    </recommendedName>
</protein>
<evidence type="ECO:0000313" key="10">
    <source>
        <dbReference type="EMBL" id="KAJ0986981.1"/>
    </source>
</evidence>
<evidence type="ECO:0000256" key="6">
    <source>
        <dbReference type="ARBA" id="ARBA00022803"/>
    </source>
</evidence>
<dbReference type="GO" id="GO:0005829">
    <property type="term" value="C:cytosol"/>
    <property type="evidence" value="ECO:0007669"/>
    <property type="project" value="TreeGrafter"/>
</dbReference>
<comment type="similarity">
    <text evidence="3">Belongs to the peroxisomal targeting signal receptor family.</text>
</comment>
<comment type="caution">
    <text evidence="10">The sequence shown here is derived from an EMBL/GenBank/DDBJ whole genome shotgun (WGS) entry which is preliminary data.</text>
</comment>
<name>A0A9D5D8E4_9LILI</name>
<dbReference type="SMART" id="SM00028">
    <property type="entry name" value="TPR"/>
    <property type="match status" value="5"/>
</dbReference>
<dbReference type="GO" id="GO:0005778">
    <property type="term" value="C:peroxisomal membrane"/>
    <property type="evidence" value="ECO:0007669"/>
    <property type="project" value="TreeGrafter"/>
</dbReference>
<dbReference type="PROSITE" id="PS50005">
    <property type="entry name" value="TPR"/>
    <property type="match status" value="4"/>
</dbReference>
<evidence type="ECO:0000313" key="11">
    <source>
        <dbReference type="Proteomes" id="UP001085076"/>
    </source>
</evidence>
<keyword evidence="4" id="KW-0963">Cytoplasm</keyword>
<feature type="repeat" description="TPR" evidence="8">
    <location>
        <begin position="618"/>
        <end position="651"/>
    </location>
</feature>
<dbReference type="PANTHER" id="PTHR10130:SF0">
    <property type="entry name" value="GH08708P"/>
    <property type="match status" value="1"/>
</dbReference>
<feature type="repeat" description="TPR" evidence="8">
    <location>
        <begin position="519"/>
        <end position="552"/>
    </location>
</feature>
<evidence type="ECO:0000256" key="5">
    <source>
        <dbReference type="ARBA" id="ARBA00022737"/>
    </source>
</evidence>
<dbReference type="InterPro" id="IPR024111">
    <property type="entry name" value="PEX5/PEX5L"/>
</dbReference>
<evidence type="ECO:0000256" key="4">
    <source>
        <dbReference type="ARBA" id="ARBA00022490"/>
    </source>
</evidence>
<keyword evidence="7" id="KW-0576">Peroxisome</keyword>
<evidence type="ECO:0000256" key="9">
    <source>
        <dbReference type="SAM" id="MobiDB-lite"/>
    </source>
</evidence>
<proteinExistence type="inferred from homology"/>
<dbReference type="PROSITE" id="PS50293">
    <property type="entry name" value="TPR_REGION"/>
    <property type="match status" value="1"/>
</dbReference>
<dbReference type="AlphaFoldDB" id="A0A9D5D8E4"/>
<dbReference type="PANTHER" id="PTHR10130">
    <property type="entry name" value="PEROXISOMAL TARGETING SIGNAL 1 RECEPTOR PEX5"/>
    <property type="match status" value="1"/>
</dbReference>
<dbReference type="GO" id="GO:0005052">
    <property type="term" value="F:peroxisome matrix targeting signal-1 binding"/>
    <property type="evidence" value="ECO:0007669"/>
    <property type="project" value="TreeGrafter"/>
</dbReference>
<reference evidence="10" key="1">
    <citation type="submission" date="2021-03" db="EMBL/GenBank/DDBJ databases">
        <authorList>
            <person name="Li Z."/>
            <person name="Yang C."/>
        </authorList>
    </citation>
    <scope>NUCLEOTIDE SEQUENCE</scope>
    <source>
        <strain evidence="10">Dzin_1.0</strain>
        <tissue evidence="10">Leaf</tissue>
    </source>
</reference>
<reference evidence="10" key="2">
    <citation type="journal article" date="2022" name="Hortic Res">
        <title>The genome of Dioscorea zingiberensis sheds light on the biosynthesis, origin and evolution of the medicinally important diosgenin saponins.</title>
        <authorList>
            <person name="Li Y."/>
            <person name="Tan C."/>
            <person name="Li Z."/>
            <person name="Guo J."/>
            <person name="Li S."/>
            <person name="Chen X."/>
            <person name="Wang C."/>
            <person name="Dai X."/>
            <person name="Yang H."/>
            <person name="Song W."/>
            <person name="Hou L."/>
            <person name="Xu J."/>
            <person name="Tong Z."/>
            <person name="Xu A."/>
            <person name="Yuan X."/>
            <person name="Wang W."/>
            <person name="Yang Q."/>
            <person name="Chen L."/>
            <person name="Sun Z."/>
            <person name="Wang K."/>
            <person name="Pan B."/>
            <person name="Chen J."/>
            <person name="Bao Y."/>
            <person name="Liu F."/>
            <person name="Qi X."/>
            <person name="Gang D.R."/>
            <person name="Wen J."/>
            <person name="Li J."/>
        </authorList>
    </citation>
    <scope>NUCLEOTIDE SEQUENCE</scope>
    <source>
        <strain evidence="10">Dzin_1.0</strain>
    </source>
</reference>
<evidence type="ECO:0000256" key="2">
    <source>
        <dbReference type="ARBA" id="ARBA00004496"/>
    </source>
</evidence>
<evidence type="ECO:0000256" key="8">
    <source>
        <dbReference type="PROSITE-ProRule" id="PRU00339"/>
    </source>
</evidence>
<evidence type="ECO:0000256" key="1">
    <source>
        <dbReference type="ARBA" id="ARBA00004275"/>
    </source>
</evidence>
<dbReference type="Pfam" id="PF00515">
    <property type="entry name" value="TPR_1"/>
    <property type="match status" value="1"/>
</dbReference>
<dbReference type="Gene3D" id="1.25.40.10">
    <property type="entry name" value="Tetratricopeptide repeat domain"/>
    <property type="match status" value="1"/>
</dbReference>
<feature type="repeat" description="TPR" evidence="8">
    <location>
        <begin position="686"/>
        <end position="719"/>
    </location>
</feature>
<feature type="region of interest" description="Disordered" evidence="9">
    <location>
        <begin position="38"/>
        <end position="80"/>
    </location>
</feature>
<dbReference type="FunFam" id="1.25.40.10:FF:000110">
    <property type="entry name" value="Peroxisome biogenesis protein 5"/>
    <property type="match status" value="1"/>
</dbReference>
<gene>
    <name evidence="10" type="ORF">J5N97_005337</name>
</gene>
<organism evidence="10 11">
    <name type="scientific">Dioscorea zingiberensis</name>
    <dbReference type="NCBI Taxonomy" id="325984"/>
    <lineage>
        <taxon>Eukaryota</taxon>
        <taxon>Viridiplantae</taxon>
        <taxon>Streptophyta</taxon>
        <taxon>Embryophyta</taxon>
        <taxon>Tracheophyta</taxon>
        <taxon>Spermatophyta</taxon>
        <taxon>Magnoliopsida</taxon>
        <taxon>Liliopsida</taxon>
        <taxon>Dioscoreales</taxon>
        <taxon>Dioscoreaceae</taxon>
        <taxon>Dioscorea</taxon>
    </lineage>
</organism>
<feature type="region of interest" description="Disordered" evidence="9">
    <location>
        <begin position="1"/>
        <end position="22"/>
    </location>
</feature>
<sequence length="756" mass="84352">MAMRDLVTGEPSCAVPGTSSSNPLAALTNKILGSSNKAQELKGLPGTSVTVPDASSDFRTEAPLSTIPGSEHEGQQYQPPDVQNSEFLRQVHSVAHGDPAGAWGEIHQPTILPHAPGRGIAPPYAEFEQIYDQSASSLPQPTLDGSPQRVLSSFLHSFVDSGRSGVPFHPAALPMLGLSEGDKQCIRDRSCIMARHIFADKSEEYINTQVNALLHSLDIDSDHRVRGHIRGAYPELEEYWTESQGAMNPRMPHLASKWASEFSQQTEQSDPEAWVNSFEQIHGANGWASEFEQEQTQMTLFGQTGDYMSKMLAMEQTHMLAHTLAQNTDPKFQNSKFLQFVSKMSRGELIVDENQIKPATGSVSSGWADEFQTQHSANPNSWADQFDREELSNGANKWANEFASERILQKVEDQWVSEFSNLHIQDWADEFGQQFNGDVSGEGLADDWADSYGNFLNEQLVSFRKQSDSSRGVYEFSDLNPYVGHPNPLKEGQELFRKGLLSEAVLALEAEVLKNPENTEGWRLLGITHAENDDDQQAIASMMRAQEVDPGNLEVLLALGVSHTNELEREEALKYLYRWLQNHPKYGSLAPPELADSLYYGDIVRLFNEAAQLAPEDADVHIVLGVLHNLSREYDKAIIAFETALKLKPRDYSLWNKLGATQANSSLGADALYAYQQALDLKPNYVRAWANMGISYSNQGMYGESIQYYVRALSMNPKAETVWQYLRTSIELASRHDLFAACDSRNLDILQKEFPL</sequence>
<dbReference type="InterPro" id="IPR011990">
    <property type="entry name" value="TPR-like_helical_dom_sf"/>
</dbReference>
<evidence type="ECO:0000256" key="3">
    <source>
        <dbReference type="ARBA" id="ARBA00005348"/>
    </source>
</evidence>
<feature type="repeat" description="TPR" evidence="8">
    <location>
        <begin position="652"/>
        <end position="685"/>
    </location>
</feature>
<accession>A0A9D5D8E4</accession>
<keyword evidence="11" id="KW-1185">Reference proteome</keyword>
<dbReference type="EMBL" id="JAGGNH010000001">
    <property type="protein sequence ID" value="KAJ0986981.1"/>
    <property type="molecule type" value="Genomic_DNA"/>
</dbReference>
<keyword evidence="6 8" id="KW-0802">TPR repeat</keyword>
<keyword evidence="5" id="KW-0677">Repeat</keyword>
<comment type="subcellular location">
    <subcellularLocation>
        <location evidence="2">Cytoplasm</location>
    </subcellularLocation>
    <subcellularLocation>
        <location evidence="1">Peroxisome</location>
    </subcellularLocation>
</comment>
<dbReference type="Proteomes" id="UP001085076">
    <property type="component" value="Miscellaneous, Linkage group lg01"/>
</dbReference>